<keyword evidence="2 3" id="KW-0802">TPR repeat</keyword>
<evidence type="ECO:0000256" key="1">
    <source>
        <dbReference type="ARBA" id="ARBA00022737"/>
    </source>
</evidence>
<dbReference type="EMBL" id="CM026431">
    <property type="protein sequence ID" value="KAG0559971.1"/>
    <property type="molecule type" value="Genomic_DNA"/>
</dbReference>
<keyword evidence="5" id="KW-1185">Reference proteome</keyword>
<feature type="repeat" description="TPR" evidence="3">
    <location>
        <begin position="329"/>
        <end position="362"/>
    </location>
</feature>
<dbReference type="InterPro" id="IPR011990">
    <property type="entry name" value="TPR-like_helical_dom_sf"/>
</dbReference>
<evidence type="ECO:0000313" key="5">
    <source>
        <dbReference type="Proteomes" id="UP000822688"/>
    </source>
</evidence>
<protein>
    <submittedName>
        <fullName evidence="4">Uncharacterized protein</fullName>
    </submittedName>
</protein>
<dbReference type="SMART" id="SM00028">
    <property type="entry name" value="TPR"/>
    <property type="match status" value="4"/>
</dbReference>
<gene>
    <name evidence="4" type="ORF">KC19_10G143400</name>
</gene>
<dbReference type="SUPFAM" id="SSF48452">
    <property type="entry name" value="TPR-like"/>
    <property type="match status" value="1"/>
</dbReference>
<evidence type="ECO:0000313" key="4">
    <source>
        <dbReference type="EMBL" id="KAG0559971.1"/>
    </source>
</evidence>
<reference evidence="4" key="1">
    <citation type="submission" date="2020-06" db="EMBL/GenBank/DDBJ databases">
        <title>WGS assembly of Ceratodon purpureus strain R40.</title>
        <authorList>
            <person name="Carey S.B."/>
            <person name="Jenkins J."/>
            <person name="Shu S."/>
            <person name="Lovell J.T."/>
            <person name="Sreedasyam A."/>
            <person name="Maumus F."/>
            <person name="Tiley G.P."/>
            <person name="Fernandez-Pozo N."/>
            <person name="Barry K."/>
            <person name="Chen C."/>
            <person name="Wang M."/>
            <person name="Lipzen A."/>
            <person name="Daum C."/>
            <person name="Saski C.A."/>
            <person name="Payton A.C."/>
            <person name="Mcbreen J.C."/>
            <person name="Conrad R.E."/>
            <person name="Kollar L.M."/>
            <person name="Olsson S."/>
            <person name="Huttunen S."/>
            <person name="Landis J.B."/>
            <person name="Wickett N.J."/>
            <person name="Johnson M.G."/>
            <person name="Rensing S.A."/>
            <person name="Grimwood J."/>
            <person name="Schmutz J."/>
            <person name="Mcdaniel S.F."/>
        </authorList>
    </citation>
    <scope>NUCLEOTIDE SEQUENCE</scope>
    <source>
        <strain evidence="4">R40</strain>
    </source>
</reference>
<keyword evidence="1" id="KW-0677">Repeat</keyword>
<dbReference type="PROSITE" id="PS50005">
    <property type="entry name" value="TPR"/>
    <property type="match status" value="1"/>
</dbReference>
<evidence type="ECO:0000256" key="3">
    <source>
        <dbReference type="PROSITE-ProRule" id="PRU00339"/>
    </source>
</evidence>
<dbReference type="PANTHER" id="PTHR45641">
    <property type="entry name" value="TETRATRICOPEPTIDE REPEAT PROTEIN (AFU_ORTHOLOGUE AFUA_6G03870)"/>
    <property type="match status" value="1"/>
</dbReference>
<dbReference type="PANTHER" id="PTHR45641:SF19">
    <property type="entry name" value="NEPHROCYSTIN-3"/>
    <property type="match status" value="1"/>
</dbReference>
<dbReference type="AlphaFoldDB" id="A0A8T0GKD8"/>
<dbReference type="InterPro" id="IPR019734">
    <property type="entry name" value="TPR_rpt"/>
</dbReference>
<dbReference type="Proteomes" id="UP000822688">
    <property type="component" value="Chromosome 10"/>
</dbReference>
<comment type="caution">
    <text evidence="4">The sequence shown here is derived from an EMBL/GenBank/DDBJ whole genome shotgun (WGS) entry which is preliminary data.</text>
</comment>
<organism evidence="4 5">
    <name type="scientific">Ceratodon purpureus</name>
    <name type="common">Fire moss</name>
    <name type="synonym">Dicranum purpureum</name>
    <dbReference type="NCBI Taxonomy" id="3225"/>
    <lineage>
        <taxon>Eukaryota</taxon>
        <taxon>Viridiplantae</taxon>
        <taxon>Streptophyta</taxon>
        <taxon>Embryophyta</taxon>
        <taxon>Bryophyta</taxon>
        <taxon>Bryophytina</taxon>
        <taxon>Bryopsida</taxon>
        <taxon>Dicranidae</taxon>
        <taxon>Pseudoditrichales</taxon>
        <taxon>Ditrichaceae</taxon>
        <taxon>Ceratodon</taxon>
    </lineage>
</organism>
<sequence>MEEKKNFADTELENEVGYFKEPTLRLKNAEMEVARCNEEGDMEKALHLAMQAILLKAIDRVDPRKTGEGDNDMTVTTIMAIAKAMIQRGDPKCVNYLQRALLINHELHGPDHDSNFPIHEGFGDFYMNLGDSRAFYKEKQTLKSKDASIGINAKKIENEYDDYKKAMEEYATAYEKIAGSGNKTIAFQSGGKLDSRMGNMFSKAAKVQSRQGNDKEAAIIYEKAIRCLENASKPNKAKLAQMYYELGVSYHKAKQYSNSINACKSAIAYVNGEKKEGEKDSQEPLLLLIKKQQAISFYDGNEVENAKAMFEELMALQRKEYGGSSIIVAETLKYLGDVHVALKDKPQAEKFYSRALHILKKRLGPTDQTVKQLEQYTKQLNLKE</sequence>
<dbReference type="Gene3D" id="1.25.40.10">
    <property type="entry name" value="Tetratricopeptide repeat domain"/>
    <property type="match status" value="3"/>
</dbReference>
<dbReference type="Pfam" id="PF13424">
    <property type="entry name" value="TPR_12"/>
    <property type="match status" value="1"/>
</dbReference>
<evidence type="ECO:0000256" key="2">
    <source>
        <dbReference type="ARBA" id="ARBA00022803"/>
    </source>
</evidence>
<accession>A0A8T0GKD8</accession>
<proteinExistence type="predicted"/>
<name>A0A8T0GKD8_CERPU</name>